<organism evidence="2 3">
    <name type="scientific">Macrolepiota fuliginosa MF-IS2</name>
    <dbReference type="NCBI Taxonomy" id="1400762"/>
    <lineage>
        <taxon>Eukaryota</taxon>
        <taxon>Fungi</taxon>
        <taxon>Dikarya</taxon>
        <taxon>Basidiomycota</taxon>
        <taxon>Agaricomycotina</taxon>
        <taxon>Agaricomycetes</taxon>
        <taxon>Agaricomycetidae</taxon>
        <taxon>Agaricales</taxon>
        <taxon>Agaricineae</taxon>
        <taxon>Agaricaceae</taxon>
        <taxon>Macrolepiota</taxon>
    </lineage>
</organism>
<feature type="compositionally biased region" description="Polar residues" evidence="1">
    <location>
        <begin position="347"/>
        <end position="372"/>
    </location>
</feature>
<feature type="compositionally biased region" description="Polar residues" evidence="1">
    <location>
        <begin position="54"/>
        <end position="74"/>
    </location>
</feature>
<evidence type="ECO:0000256" key="1">
    <source>
        <dbReference type="SAM" id="MobiDB-lite"/>
    </source>
</evidence>
<gene>
    <name evidence="2" type="ORF">P691DRAFT_809059</name>
</gene>
<protein>
    <submittedName>
        <fullName evidence="2">Uncharacterized protein</fullName>
    </submittedName>
</protein>
<evidence type="ECO:0000313" key="3">
    <source>
        <dbReference type="Proteomes" id="UP000807342"/>
    </source>
</evidence>
<dbReference type="Proteomes" id="UP000807342">
    <property type="component" value="Unassembled WGS sequence"/>
</dbReference>
<proteinExistence type="predicted"/>
<feature type="region of interest" description="Disordered" evidence="1">
    <location>
        <begin position="46"/>
        <end position="74"/>
    </location>
</feature>
<dbReference type="OrthoDB" id="3008788at2759"/>
<feature type="region of interest" description="Disordered" evidence="1">
    <location>
        <begin position="347"/>
        <end position="392"/>
    </location>
</feature>
<dbReference type="AlphaFoldDB" id="A0A9P5X550"/>
<reference evidence="2" key="1">
    <citation type="submission" date="2020-11" db="EMBL/GenBank/DDBJ databases">
        <authorList>
            <consortium name="DOE Joint Genome Institute"/>
            <person name="Ahrendt S."/>
            <person name="Riley R."/>
            <person name="Andreopoulos W."/>
            <person name="Labutti K."/>
            <person name="Pangilinan J."/>
            <person name="Ruiz-Duenas F.J."/>
            <person name="Barrasa J.M."/>
            <person name="Sanchez-Garcia M."/>
            <person name="Camarero S."/>
            <person name="Miyauchi S."/>
            <person name="Serrano A."/>
            <person name="Linde D."/>
            <person name="Babiker R."/>
            <person name="Drula E."/>
            <person name="Ayuso-Fernandez I."/>
            <person name="Pacheco R."/>
            <person name="Padilla G."/>
            <person name="Ferreira P."/>
            <person name="Barriuso J."/>
            <person name="Kellner H."/>
            <person name="Castanera R."/>
            <person name="Alfaro M."/>
            <person name="Ramirez L."/>
            <person name="Pisabarro A.G."/>
            <person name="Kuo A."/>
            <person name="Tritt A."/>
            <person name="Lipzen A."/>
            <person name="He G."/>
            <person name="Yan M."/>
            <person name="Ng V."/>
            <person name="Cullen D."/>
            <person name="Martin F."/>
            <person name="Rosso M.-N."/>
            <person name="Henrissat B."/>
            <person name="Hibbett D."/>
            <person name="Martinez A.T."/>
            <person name="Grigoriev I.V."/>
        </authorList>
    </citation>
    <scope>NUCLEOTIDE SEQUENCE</scope>
    <source>
        <strain evidence="2">MF-IS2</strain>
    </source>
</reference>
<comment type="caution">
    <text evidence="2">The sequence shown here is derived from an EMBL/GenBank/DDBJ whole genome shotgun (WGS) entry which is preliminary data.</text>
</comment>
<name>A0A9P5X550_9AGAR</name>
<keyword evidence="3" id="KW-1185">Reference proteome</keyword>
<sequence>MACTTQTITIASPSTRAKELALSARKLLEDLKELEVGMTASNDWQQCPRRIPSLSPSNSRGRSLPRQSPSTASQHQIPFACKPLLNQSTSNILEESVDKKHVTGAFVTFCEHLLFMNHVWKQERQIRALQASIKEIEKAKCSNAFKSFCDRLLLSNRVWQLERQIQELVAEGERNKRARVAAITHAAKQMAVDVRKEAMIEEFVMELMQELQQGKQAVAGMKEGHEREIREIQGDWLKEYRRLARENELLRLERHARLAEQEVSNELEQSLYDSVERSQQRVRELEHGDGESTLVGDAFDEGSILFSGSSSSVDGTEIDDLTEVDEGMSTISSATYVSLQESSNWYEKSSNPARRQRQSISINHPYSKTLDTSIEKRSLSRRQSMPPRKLDTTPYAGFSFNPLFFGNPEMLVVSPSRDTEAPAKATLRPTPPSTAPVRERKDSTTKISRLVGPTGTRGPWRF</sequence>
<accession>A0A9P5X550</accession>
<feature type="region of interest" description="Disordered" evidence="1">
    <location>
        <begin position="416"/>
        <end position="462"/>
    </location>
</feature>
<dbReference type="EMBL" id="MU151480">
    <property type="protein sequence ID" value="KAF9443390.1"/>
    <property type="molecule type" value="Genomic_DNA"/>
</dbReference>
<evidence type="ECO:0000313" key="2">
    <source>
        <dbReference type="EMBL" id="KAF9443390.1"/>
    </source>
</evidence>